<proteinExistence type="predicted"/>
<gene>
    <name evidence="1" type="ORF">GIB67_040426</name>
</gene>
<dbReference type="Proteomes" id="UP000541444">
    <property type="component" value="Unassembled WGS sequence"/>
</dbReference>
<comment type="caution">
    <text evidence="1">The sequence shown here is derived from an EMBL/GenBank/DDBJ whole genome shotgun (WGS) entry which is preliminary data.</text>
</comment>
<dbReference type="AlphaFoldDB" id="A0A7J7KXK2"/>
<dbReference type="OrthoDB" id="28901at2759"/>
<evidence type="ECO:0000313" key="2">
    <source>
        <dbReference type="Proteomes" id="UP000541444"/>
    </source>
</evidence>
<accession>A0A7J7KXK2</accession>
<organism evidence="1 2">
    <name type="scientific">Kingdonia uniflora</name>
    <dbReference type="NCBI Taxonomy" id="39325"/>
    <lineage>
        <taxon>Eukaryota</taxon>
        <taxon>Viridiplantae</taxon>
        <taxon>Streptophyta</taxon>
        <taxon>Embryophyta</taxon>
        <taxon>Tracheophyta</taxon>
        <taxon>Spermatophyta</taxon>
        <taxon>Magnoliopsida</taxon>
        <taxon>Ranunculales</taxon>
        <taxon>Circaeasteraceae</taxon>
        <taxon>Kingdonia</taxon>
    </lineage>
</organism>
<keyword evidence="2" id="KW-1185">Reference proteome</keyword>
<reference evidence="1 2" key="1">
    <citation type="journal article" date="2020" name="IScience">
        <title>Genome Sequencing of the Endangered Kingdonia uniflora (Circaeasteraceae, Ranunculales) Reveals Potential Mechanisms of Evolutionary Specialization.</title>
        <authorList>
            <person name="Sun Y."/>
            <person name="Deng T."/>
            <person name="Zhang A."/>
            <person name="Moore M.J."/>
            <person name="Landis J.B."/>
            <person name="Lin N."/>
            <person name="Zhang H."/>
            <person name="Zhang X."/>
            <person name="Huang J."/>
            <person name="Zhang X."/>
            <person name="Sun H."/>
            <person name="Wang H."/>
        </authorList>
    </citation>
    <scope>NUCLEOTIDE SEQUENCE [LARGE SCALE GENOMIC DNA]</scope>
    <source>
        <strain evidence="1">TB1705</strain>
        <tissue evidence="1">Leaf</tissue>
    </source>
</reference>
<name>A0A7J7KXK2_9MAGN</name>
<sequence>MRVFANTIVESSEVTFGITRIGEYELHYLILIELIVWPQDLYPLKLHIIFLSPMEDHQGRTSFELFETSFSCGLGTTGGRHRGGRGQDSLIVNRDLVSDDAAIPALSRETPRYGSGSETPMYPSRTPLYNFMTPMRDPGATPIHDGMRTPMRDQVWNPYTPMSPASSMNDHKTIIGIIGKRETQPHGELQPHRIRYLILLALLLASSHFISCWEKNLLHLGTPLRPYETPTPSSDWSKTHVSNYGEPRIPQLSSPAYANAPSPYASSTPGIQPTTPGSACYLPGTPSVQPITPGGVMSPVIVNRDLVSDDDALSASIRETLPLAMVNEVRYQCIHHPSKTPLHNFMTPMRDPGGTRVVVAYQSKVSPLSGFTTKCSFWTGSCCIIELVENFPLRSPFVVAYFTNYGS</sequence>
<protein>
    <submittedName>
        <fullName evidence="1">Uncharacterized protein</fullName>
    </submittedName>
</protein>
<dbReference type="EMBL" id="JACGCM010002813">
    <property type="protein sequence ID" value="KAF6135115.1"/>
    <property type="molecule type" value="Genomic_DNA"/>
</dbReference>
<evidence type="ECO:0000313" key="1">
    <source>
        <dbReference type="EMBL" id="KAF6135115.1"/>
    </source>
</evidence>